<name>A0A938BN86_9BACT</name>
<protein>
    <submittedName>
        <fullName evidence="3">Lytic transglycosylase domain-containing protein</fullName>
    </submittedName>
</protein>
<dbReference type="EMBL" id="VGJX01000388">
    <property type="protein sequence ID" value="MBM3274954.1"/>
    <property type="molecule type" value="Genomic_DNA"/>
</dbReference>
<accession>A0A938BN86</accession>
<dbReference type="GO" id="GO:0000270">
    <property type="term" value="P:peptidoglycan metabolic process"/>
    <property type="evidence" value="ECO:0007669"/>
    <property type="project" value="InterPro"/>
</dbReference>
<dbReference type="GO" id="GO:0008933">
    <property type="term" value="F:peptidoglycan lytic transglycosylase activity"/>
    <property type="evidence" value="ECO:0007669"/>
    <property type="project" value="InterPro"/>
</dbReference>
<dbReference type="Proteomes" id="UP000703893">
    <property type="component" value="Unassembled WGS sequence"/>
</dbReference>
<gene>
    <name evidence="3" type="ORF">FJZ00_07365</name>
</gene>
<evidence type="ECO:0000259" key="2">
    <source>
        <dbReference type="Pfam" id="PF01464"/>
    </source>
</evidence>
<evidence type="ECO:0000313" key="4">
    <source>
        <dbReference type="Proteomes" id="UP000703893"/>
    </source>
</evidence>
<evidence type="ECO:0000313" key="3">
    <source>
        <dbReference type="EMBL" id="MBM3274954.1"/>
    </source>
</evidence>
<dbReference type="CDD" id="cd16896">
    <property type="entry name" value="LT_Slt70-like"/>
    <property type="match status" value="1"/>
</dbReference>
<dbReference type="SUPFAM" id="SSF53955">
    <property type="entry name" value="Lysozyme-like"/>
    <property type="match status" value="1"/>
</dbReference>
<dbReference type="PANTHER" id="PTHR37423">
    <property type="entry name" value="SOLUBLE LYTIC MUREIN TRANSGLYCOSYLASE-RELATED"/>
    <property type="match status" value="1"/>
</dbReference>
<comment type="similarity">
    <text evidence="1">Belongs to the transglycosylase Slt family.</text>
</comment>
<sequence>MATVAGARQIEAATALDIPEQAVVKAWRMRANPVYAKVDLPPRYPYADLISRVSARFGLPADLIAGVVYVESRFNPRCVSHRGAVGLMQLLPSTARPLARKLGFKRYDLFDPETNLILGVYFLKDRIRAYGGDLAMALSYYNGGRWGIVSRGQFRNRGYIRSVMQHYRRFDGDSTTLFAAMPNPRAIDSRNTVSAQ</sequence>
<dbReference type="Gene3D" id="1.10.530.10">
    <property type="match status" value="1"/>
</dbReference>
<dbReference type="PANTHER" id="PTHR37423:SF2">
    <property type="entry name" value="MEMBRANE-BOUND LYTIC MUREIN TRANSGLYCOSYLASE C"/>
    <property type="match status" value="1"/>
</dbReference>
<comment type="caution">
    <text evidence="3">The sequence shown here is derived from an EMBL/GenBank/DDBJ whole genome shotgun (WGS) entry which is preliminary data.</text>
</comment>
<dbReference type="GO" id="GO:0016020">
    <property type="term" value="C:membrane"/>
    <property type="evidence" value="ECO:0007669"/>
    <property type="project" value="InterPro"/>
</dbReference>
<dbReference type="InterPro" id="IPR023346">
    <property type="entry name" value="Lysozyme-like_dom_sf"/>
</dbReference>
<dbReference type="PROSITE" id="PS00922">
    <property type="entry name" value="TRANSGLYCOSYLASE"/>
    <property type="match status" value="1"/>
</dbReference>
<evidence type="ECO:0000256" key="1">
    <source>
        <dbReference type="ARBA" id="ARBA00007734"/>
    </source>
</evidence>
<dbReference type="InterPro" id="IPR008258">
    <property type="entry name" value="Transglycosylase_SLT_dom_1"/>
</dbReference>
<dbReference type="InterPro" id="IPR000189">
    <property type="entry name" value="Transglyc_AS"/>
</dbReference>
<feature type="domain" description="Transglycosylase SLT" evidence="2">
    <location>
        <begin position="50"/>
        <end position="145"/>
    </location>
</feature>
<reference evidence="3 4" key="1">
    <citation type="submission" date="2019-03" db="EMBL/GenBank/DDBJ databases">
        <title>Lake Tanganyika Metagenome-Assembled Genomes (MAGs).</title>
        <authorList>
            <person name="Tran P."/>
        </authorList>
    </citation>
    <scope>NUCLEOTIDE SEQUENCE [LARGE SCALE GENOMIC DNA]</scope>
    <source>
        <strain evidence="3">K_DeepCast_65m_m2_236</strain>
    </source>
</reference>
<organism evidence="3 4">
    <name type="scientific">Candidatus Tanganyikabacteria bacterium</name>
    <dbReference type="NCBI Taxonomy" id="2961651"/>
    <lineage>
        <taxon>Bacteria</taxon>
        <taxon>Bacillati</taxon>
        <taxon>Candidatus Sericytochromatia</taxon>
        <taxon>Candidatus Tanganyikabacteria</taxon>
    </lineage>
</organism>
<proteinExistence type="inferred from homology"/>
<dbReference type="Pfam" id="PF01464">
    <property type="entry name" value="SLT"/>
    <property type="match status" value="1"/>
</dbReference>
<dbReference type="AlphaFoldDB" id="A0A938BN86"/>